<organism evidence="13 14">
    <name type="scientific">Malassezia pachydermatis</name>
    <dbReference type="NCBI Taxonomy" id="77020"/>
    <lineage>
        <taxon>Eukaryota</taxon>
        <taxon>Fungi</taxon>
        <taxon>Dikarya</taxon>
        <taxon>Basidiomycota</taxon>
        <taxon>Ustilaginomycotina</taxon>
        <taxon>Malasseziomycetes</taxon>
        <taxon>Malasseziales</taxon>
        <taxon>Malasseziaceae</taxon>
        <taxon>Malassezia</taxon>
    </lineage>
</organism>
<evidence type="ECO:0000256" key="6">
    <source>
        <dbReference type="ARBA" id="ARBA00023015"/>
    </source>
</evidence>
<keyword evidence="7" id="KW-0238">DNA-binding</keyword>
<dbReference type="GO" id="GO:0001164">
    <property type="term" value="F:RNA polymerase I core promoter sequence-specific DNA binding"/>
    <property type="evidence" value="ECO:0007669"/>
    <property type="project" value="InterPro"/>
</dbReference>
<reference evidence="13 14" key="1">
    <citation type="submission" date="2015-07" db="EMBL/GenBank/DDBJ databases">
        <title>Draft Genome Sequence of Malassezia furfur CBS1878 and Malassezia pachydermatis CBS1879.</title>
        <authorList>
            <person name="Triana S."/>
            <person name="Ohm R."/>
            <person name="Gonzalez A."/>
            <person name="DeCock H."/>
            <person name="Restrepo S."/>
            <person name="Celis A."/>
        </authorList>
    </citation>
    <scope>NUCLEOTIDE SEQUENCE [LARGE SCALE GENOMIC DNA]</scope>
    <source>
        <strain evidence="13 14">CBS 1879</strain>
    </source>
</reference>
<dbReference type="Proteomes" id="UP000037751">
    <property type="component" value="Unassembled WGS sequence"/>
</dbReference>
<keyword evidence="14" id="KW-1185">Reference proteome</keyword>
<proteinExistence type="inferred from homology"/>
<dbReference type="GeneID" id="28727075"/>
<dbReference type="PANTHER" id="PTHR31576">
    <property type="entry name" value="TATA BOX-BINDING PROTEIN-ASSOCIATED FACTOR RNA POLYMERASE I SUBUNIT B"/>
    <property type="match status" value="1"/>
</dbReference>
<evidence type="ECO:0000256" key="8">
    <source>
        <dbReference type="ARBA" id="ARBA00023163"/>
    </source>
</evidence>
<dbReference type="GO" id="GO:0042790">
    <property type="term" value="P:nucleolar large rRNA transcription by RNA polymerase I"/>
    <property type="evidence" value="ECO:0007669"/>
    <property type="project" value="TreeGrafter"/>
</dbReference>
<keyword evidence="4" id="KW-0863">Zinc-finger</keyword>
<evidence type="ECO:0000313" key="13">
    <source>
        <dbReference type="EMBL" id="KOS14488.1"/>
    </source>
</evidence>
<dbReference type="InterPro" id="IPR048538">
    <property type="entry name" value="Rrn7_cyclin_C"/>
</dbReference>
<evidence type="ECO:0000313" key="14">
    <source>
        <dbReference type="Proteomes" id="UP000037751"/>
    </source>
</evidence>
<feature type="domain" description="Rrn7/TAF1B N-terminal cyclin" evidence="11">
    <location>
        <begin position="118"/>
        <end position="250"/>
    </location>
</feature>
<dbReference type="OrthoDB" id="428577at2759"/>
<name>A0A0M8MME2_9BASI</name>
<dbReference type="AlphaFoldDB" id="A0A0M8MME2"/>
<dbReference type="GO" id="GO:0008270">
    <property type="term" value="F:zinc ion binding"/>
    <property type="evidence" value="ECO:0007669"/>
    <property type="project" value="UniProtKB-KW"/>
</dbReference>
<evidence type="ECO:0000259" key="12">
    <source>
        <dbReference type="Pfam" id="PF20645"/>
    </source>
</evidence>
<dbReference type="Pfam" id="PF20644">
    <property type="entry name" value="Rrn7_cyclin_N"/>
    <property type="match status" value="1"/>
</dbReference>
<evidence type="ECO:0000256" key="10">
    <source>
        <dbReference type="SAM" id="MobiDB-lite"/>
    </source>
</evidence>
<keyword evidence="8" id="KW-0804">Transcription</keyword>
<evidence type="ECO:0000259" key="11">
    <source>
        <dbReference type="Pfam" id="PF20644"/>
    </source>
</evidence>
<dbReference type="InterPro" id="IPR048540">
    <property type="entry name" value="Rrn7_cyclin_N"/>
</dbReference>
<dbReference type="STRING" id="77020.A0A0M8MME2"/>
<evidence type="ECO:0008006" key="15">
    <source>
        <dbReference type="Google" id="ProtNLM"/>
    </source>
</evidence>
<dbReference type="InterPro" id="IPR033599">
    <property type="entry name" value="TAF1B/Rrn7"/>
</dbReference>
<evidence type="ECO:0000256" key="3">
    <source>
        <dbReference type="ARBA" id="ARBA00022723"/>
    </source>
</evidence>
<dbReference type="VEuPathDB" id="FungiDB:Malapachy_0685"/>
<evidence type="ECO:0000256" key="9">
    <source>
        <dbReference type="ARBA" id="ARBA00023242"/>
    </source>
</evidence>
<comment type="similarity">
    <text evidence="2">Belongs to the RRN7/TAF1B family.</text>
</comment>
<comment type="subcellular location">
    <subcellularLocation>
        <location evidence="1">Nucleus</location>
        <location evidence="1">Nucleolus</location>
    </subcellularLocation>
</comment>
<keyword evidence="9" id="KW-0539">Nucleus</keyword>
<sequence length="616" mass="69961">MSQRRRVCAVCGSTRFRLLSAQLVCHAGHVQRDFRVEAAQEDDGFDTQITTRSRNFNRSSQRDARRIERQQWAVEQRRKRRGRVGHVFPGTAEHASLSDPDKALLQGTRATFAIVQCLQLILRHQIESVSLWLPGVDVTILETCARKIWAYNVSCHNVPAAPLEAARDTLSRQQQSKATPLRSVPRRGRQRYETPNSKSVRTVNLSIRSTVAVLYLAFVQCRIPITLGDLRKRIFDRTLPYLNAIRFLPNTLTSALSFSDIQFANLDCNHIPSVTELHRRTEHIASQLYSRFDVMFLEVNSAPILSRYVHDLLLPSTFYVGAKSLLTFLRIDMHVHSVSVMPVNPIARAKFKEKRPDAGTRNSKHAFSRNSVIPRSVMLMAALLVVVKLQYGLDGIRRRESPLYVHDRAIFSGAAPQDAWIDAICALHGLPSERTWDAVPAEFAPWDTQIDLLSLSDKDVDTYLSFLEDQYAPKNIPSSMPLRERNDEDDLLPCLPGKHRPEMHLATLSTQNRKTYYERRAQLQSALYTQPNEEDTICLAPGEGYATHTHDPGGVMPREMKRVLDVAMKVIGLDTTPEPAFETTSIAWGRPHDQTVLADCMMQLEEGLLVMLRQRR</sequence>
<evidence type="ECO:0000256" key="2">
    <source>
        <dbReference type="ARBA" id="ARBA00006899"/>
    </source>
</evidence>
<dbReference type="RefSeq" id="XP_017992120.1">
    <property type="nucleotide sequence ID" value="XM_018135200.1"/>
</dbReference>
<accession>A0A0M8MME2</accession>
<protein>
    <recommendedName>
        <fullName evidence="15">RRN7-type domain-containing protein</fullName>
    </recommendedName>
</protein>
<keyword evidence="6" id="KW-0805">Transcription regulation</keyword>
<dbReference type="GO" id="GO:0070860">
    <property type="term" value="C:RNA polymerase I core factor complex"/>
    <property type="evidence" value="ECO:0007669"/>
    <property type="project" value="InterPro"/>
</dbReference>
<dbReference type="EMBL" id="LGAV01000003">
    <property type="protein sequence ID" value="KOS14488.1"/>
    <property type="molecule type" value="Genomic_DNA"/>
</dbReference>
<feature type="region of interest" description="Disordered" evidence="10">
    <location>
        <begin position="166"/>
        <end position="197"/>
    </location>
</feature>
<gene>
    <name evidence="13" type="ORF">Malapachy_0685</name>
</gene>
<dbReference type="Pfam" id="PF20645">
    <property type="entry name" value="Rrn7_cyclin_C"/>
    <property type="match status" value="1"/>
</dbReference>
<evidence type="ECO:0000256" key="5">
    <source>
        <dbReference type="ARBA" id="ARBA00022833"/>
    </source>
</evidence>
<comment type="caution">
    <text evidence="13">The sequence shown here is derived from an EMBL/GenBank/DDBJ whole genome shotgun (WGS) entry which is preliminary data.</text>
</comment>
<evidence type="ECO:0000256" key="4">
    <source>
        <dbReference type="ARBA" id="ARBA00022771"/>
    </source>
</evidence>
<evidence type="ECO:0000256" key="7">
    <source>
        <dbReference type="ARBA" id="ARBA00023125"/>
    </source>
</evidence>
<evidence type="ECO:0000256" key="1">
    <source>
        <dbReference type="ARBA" id="ARBA00004604"/>
    </source>
</evidence>
<keyword evidence="3" id="KW-0479">Metal-binding</keyword>
<keyword evidence="5" id="KW-0862">Zinc</keyword>
<feature type="domain" description="Rrn7/TAF1B C-terminal cyclin" evidence="12">
    <location>
        <begin position="270"/>
        <end position="405"/>
    </location>
</feature>
<dbReference type="PANTHER" id="PTHR31576:SF2">
    <property type="entry name" value="TATA BOX-BINDING PROTEIN-ASSOCIATED FACTOR RNA POLYMERASE I SUBUNIT B"/>
    <property type="match status" value="1"/>
</dbReference>